<evidence type="ECO:0000313" key="4">
    <source>
        <dbReference type="Proteomes" id="UP000332515"/>
    </source>
</evidence>
<dbReference type="EMBL" id="VWNA01000001">
    <property type="protein sequence ID" value="MQT14471.1"/>
    <property type="molecule type" value="Genomic_DNA"/>
</dbReference>
<dbReference type="Proteomes" id="UP000332515">
    <property type="component" value="Unassembled WGS sequence"/>
</dbReference>
<feature type="domain" description="AB hydrolase-1" evidence="2">
    <location>
        <begin position="86"/>
        <end position="323"/>
    </location>
</feature>
<dbReference type="SUPFAM" id="SSF53474">
    <property type="entry name" value="alpha/beta-Hydrolases"/>
    <property type="match status" value="1"/>
</dbReference>
<dbReference type="GO" id="GO:0016787">
    <property type="term" value="F:hydrolase activity"/>
    <property type="evidence" value="ECO:0007669"/>
    <property type="project" value="UniProtKB-KW"/>
</dbReference>
<proteinExistence type="predicted"/>
<protein>
    <submittedName>
        <fullName evidence="3">Alpha/beta hydrolase</fullName>
    </submittedName>
</protein>
<feature type="region of interest" description="Disordered" evidence="1">
    <location>
        <begin position="1"/>
        <end position="60"/>
    </location>
</feature>
<dbReference type="InterPro" id="IPR029058">
    <property type="entry name" value="AB_hydrolase_fold"/>
</dbReference>
<evidence type="ECO:0000256" key="1">
    <source>
        <dbReference type="SAM" id="MobiDB-lite"/>
    </source>
</evidence>
<dbReference type="InterPro" id="IPR000073">
    <property type="entry name" value="AB_hydrolase_1"/>
</dbReference>
<dbReference type="AlphaFoldDB" id="A0A6A7Y916"/>
<feature type="compositionally biased region" description="Basic and acidic residues" evidence="1">
    <location>
        <begin position="29"/>
        <end position="43"/>
    </location>
</feature>
<gene>
    <name evidence="3" type="ORF">F0357_17805</name>
</gene>
<keyword evidence="3" id="KW-0378">Hydrolase</keyword>
<sequence length="365" mass="39029">MPTAPCSGGPAVPGRAETDSRGGRSAASRRHEDALTFGRRGEENSMATYGSETGGKVPQSEFTYRSRDGLTLFGRAWGDPAAPGLPVVCLPGMTRNSKDFAPLAEHLARTRRVIALDLRGRGRSAYAAVATYNPGTEADDVVQALAALDIPRALFIGTSRGGLVMFVLAMTHPNLIGGAVFNDIGPVIESAGLARIASYIGKPVPASWADTVTRFKAEQGSQFPSLDATGWGRFARQVYREENGAPAIDYDPALEVAFRTFDPRIPLPTAWPAFDALAAVPVMVVHGGLSDILSGATVAEMQRRRPDLDLLTIPDEGHAPLLWDRIAQTRIAAFLDRADPPAKPAVKGLLGRAIAFFARLKFRLT</sequence>
<reference evidence="3 4" key="1">
    <citation type="submission" date="2019-09" db="EMBL/GenBank/DDBJ databases">
        <title>Segnochrobactrum spirostomi gen. nov., sp. nov., isolated from the ciliate Spirostomum cf. yagiui and description of a novel family, Segnochrobactraceae fam. nov. within the order Rhizobiales of the class Alphaproteobacteria.</title>
        <authorList>
            <person name="Akter S."/>
            <person name="Shazib S.U.A."/>
            <person name="Shin M.K."/>
        </authorList>
    </citation>
    <scope>NUCLEOTIDE SEQUENCE [LARGE SCALE GENOMIC DNA]</scope>
    <source>
        <strain evidence="3 4">Sp-1</strain>
    </source>
</reference>
<keyword evidence="4" id="KW-1185">Reference proteome</keyword>
<organism evidence="3 4">
    <name type="scientific">Segnochrobactrum spirostomi</name>
    <dbReference type="NCBI Taxonomy" id="2608987"/>
    <lineage>
        <taxon>Bacteria</taxon>
        <taxon>Pseudomonadati</taxon>
        <taxon>Pseudomonadota</taxon>
        <taxon>Alphaproteobacteria</taxon>
        <taxon>Hyphomicrobiales</taxon>
        <taxon>Segnochrobactraceae</taxon>
        <taxon>Segnochrobactrum</taxon>
    </lineage>
</organism>
<dbReference type="Pfam" id="PF00561">
    <property type="entry name" value="Abhydrolase_1"/>
    <property type="match status" value="1"/>
</dbReference>
<dbReference type="PANTHER" id="PTHR43194">
    <property type="entry name" value="HYDROLASE ALPHA/BETA FOLD FAMILY"/>
    <property type="match status" value="1"/>
</dbReference>
<dbReference type="Gene3D" id="3.40.50.1820">
    <property type="entry name" value="alpha/beta hydrolase"/>
    <property type="match status" value="1"/>
</dbReference>
<dbReference type="InterPro" id="IPR050228">
    <property type="entry name" value="Carboxylesterase_BioH"/>
</dbReference>
<evidence type="ECO:0000259" key="2">
    <source>
        <dbReference type="Pfam" id="PF00561"/>
    </source>
</evidence>
<name>A0A6A7Y916_9HYPH</name>
<evidence type="ECO:0000313" key="3">
    <source>
        <dbReference type="EMBL" id="MQT14471.1"/>
    </source>
</evidence>
<comment type="caution">
    <text evidence="3">The sequence shown here is derived from an EMBL/GenBank/DDBJ whole genome shotgun (WGS) entry which is preliminary data.</text>
</comment>
<dbReference type="PANTHER" id="PTHR43194:SF2">
    <property type="entry name" value="PEROXISOMAL MEMBRANE PROTEIN LPX1"/>
    <property type="match status" value="1"/>
</dbReference>
<accession>A0A6A7Y916</accession>